<dbReference type="GO" id="GO:0030057">
    <property type="term" value="C:desmosome"/>
    <property type="evidence" value="ECO:0007669"/>
    <property type="project" value="TreeGrafter"/>
</dbReference>
<evidence type="ECO:0000256" key="6">
    <source>
        <dbReference type="ARBA" id="ARBA00022989"/>
    </source>
</evidence>
<dbReference type="GO" id="GO:0005509">
    <property type="term" value="F:calcium ion binding"/>
    <property type="evidence" value="ECO:0007669"/>
    <property type="project" value="InterPro"/>
</dbReference>
<proteinExistence type="predicted"/>
<evidence type="ECO:0000256" key="5">
    <source>
        <dbReference type="ARBA" id="ARBA00022889"/>
    </source>
</evidence>
<dbReference type="InterPro" id="IPR024079">
    <property type="entry name" value="MetalloPept_cat_dom_sf"/>
</dbReference>
<dbReference type="SUPFAM" id="SSF49313">
    <property type="entry name" value="Cadherin-like"/>
    <property type="match status" value="1"/>
</dbReference>
<dbReference type="SMART" id="SM00112">
    <property type="entry name" value="CA"/>
    <property type="match status" value="1"/>
</dbReference>
<keyword evidence="5" id="KW-0130">Cell adhesion</keyword>
<dbReference type="InterPro" id="IPR002126">
    <property type="entry name" value="Cadherin-like_dom"/>
</dbReference>
<keyword evidence="3" id="KW-0677">Repeat</keyword>
<name>A0A0P7AKZ4_9FLAO</name>
<keyword evidence="7" id="KW-0472">Membrane</keyword>
<protein>
    <recommendedName>
        <fullName evidence="8">Cadherin domain-containing protein</fullName>
    </recommendedName>
</protein>
<evidence type="ECO:0000259" key="8">
    <source>
        <dbReference type="PROSITE" id="PS50268"/>
    </source>
</evidence>
<dbReference type="InterPro" id="IPR015919">
    <property type="entry name" value="Cadherin-like_sf"/>
</dbReference>
<dbReference type="EMBL" id="LDJX01000002">
    <property type="protein sequence ID" value="KPM32518.1"/>
    <property type="molecule type" value="Genomic_DNA"/>
</dbReference>
<sequence length="335" mass="37118">MKKSFFVLATLLAFSCSSDSEDIAGNEENTAPIIANQQFQIAEHAPSETGVGRVIATDANEDELMFILNDSEDFILDEVTGNITVGPNLQLDFESQTTYELSVSVFDGEALADATITINVTDINEFDELSDEQKELVAHFKHLTLFQDNTSPTQDVMRKWQEPMKLFLLGTFDNSARTMVQEVIADYNRLTDTGSFDISLVTNETEANAKLFLGTKASVESVFPAMYEQIRNLNVDGFAVSSFANDTYFSSEIWISNGGQAICRHELGHALGLGHSNLCDGENASVMCSSIRPQNQLLGIEEKVISYFYHEAMPTGLNENLIQDQLSNLILLEDF</sequence>
<dbReference type="PROSITE" id="PS50268">
    <property type="entry name" value="CADHERIN_2"/>
    <property type="match status" value="1"/>
</dbReference>
<dbReference type="GO" id="GO:0008237">
    <property type="term" value="F:metallopeptidase activity"/>
    <property type="evidence" value="ECO:0007669"/>
    <property type="project" value="InterPro"/>
</dbReference>
<evidence type="ECO:0000256" key="3">
    <source>
        <dbReference type="ARBA" id="ARBA00022737"/>
    </source>
</evidence>
<dbReference type="Gene3D" id="3.40.390.10">
    <property type="entry name" value="Collagenase (Catalytic Domain)"/>
    <property type="match status" value="1"/>
</dbReference>
<dbReference type="InterPro" id="IPR050971">
    <property type="entry name" value="Cadherin-domain_protein"/>
</dbReference>
<keyword evidence="10" id="KW-1185">Reference proteome</keyword>
<evidence type="ECO:0000313" key="10">
    <source>
        <dbReference type="Proteomes" id="UP000050280"/>
    </source>
</evidence>
<dbReference type="Proteomes" id="UP000050280">
    <property type="component" value="Unassembled WGS sequence"/>
</dbReference>
<dbReference type="OrthoDB" id="1439291at2"/>
<organism evidence="9 10">
    <name type="scientific">Croceitalea dokdonensis DOKDO 023</name>
    <dbReference type="NCBI Taxonomy" id="1300341"/>
    <lineage>
        <taxon>Bacteria</taxon>
        <taxon>Pseudomonadati</taxon>
        <taxon>Bacteroidota</taxon>
        <taxon>Flavobacteriia</taxon>
        <taxon>Flavobacteriales</taxon>
        <taxon>Flavobacteriaceae</taxon>
        <taxon>Croceitalea</taxon>
    </lineage>
</organism>
<comment type="subcellular location">
    <subcellularLocation>
        <location evidence="1">Membrane</location>
    </subcellularLocation>
</comment>
<dbReference type="PANTHER" id="PTHR24025">
    <property type="entry name" value="DESMOGLEIN FAMILY MEMBER"/>
    <property type="match status" value="1"/>
</dbReference>
<keyword evidence="4" id="KW-0106">Calcium</keyword>
<dbReference type="PROSITE" id="PS51257">
    <property type="entry name" value="PROKAR_LIPOPROTEIN"/>
    <property type="match status" value="1"/>
</dbReference>
<dbReference type="Pfam" id="PF11150">
    <property type="entry name" value="DUF2927"/>
    <property type="match status" value="1"/>
</dbReference>
<dbReference type="InterPro" id="IPR021323">
    <property type="entry name" value="DUF2927"/>
</dbReference>
<dbReference type="GO" id="GO:0007156">
    <property type="term" value="P:homophilic cell adhesion via plasma membrane adhesion molecules"/>
    <property type="evidence" value="ECO:0007669"/>
    <property type="project" value="InterPro"/>
</dbReference>
<keyword evidence="2" id="KW-0812">Transmembrane</keyword>
<dbReference type="AlphaFoldDB" id="A0A0P7AKZ4"/>
<comment type="caution">
    <text evidence="9">The sequence shown here is derived from an EMBL/GenBank/DDBJ whole genome shotgun (WGS) entry which is preliminary data.</text>
</comment>
<feature type="domain" description="Cadherin" evidence="8">
    <location>
        <begin position="33"/>
        <end position="140"/>
    </location>
</feature>
<dbReference type="SUPFAM" id="SSF55486">
    <property type="entry name" value="Metalloproteases ('zincins'), catalytic domain"/>
    <property type="match status" value="1"/>
</dbReference>
<dbReference type="GO" id="GO:0016020">
    <property type="term" value="C:membrane"/>
    <property type="evidence" value="ECO:0007669"/>
    <property type="project" value="UniProtKB-SubCell"/>
</dbReference>
<evidence type="ECO:0000256" key="7">
    <source>
        <dbReference type="ARBA" id="ARBA00023136"/>
    </source>
</evidence>
<dbReference type="RefSeq" id="WP_054558169.1">
    <property type="nucleotide sequence ID" value="NZ_LDJX01000002.1"/>
</dbReference>
<dbReference type="Pfam" id="PF00028">
    <property type="entry name" value="Cadherin"/>
    <property type="match status" value="1"/>
</dbReference>
<dbReference type="PANTHER" id="PTHR24025:SF0">
    <property type="entry name" value="DESMOCOLLIN-2"/>
    <property type="match status" value="1"/>
</dbReference>
<accession>A0A0P7AKZ4</accession>
<reference evidence="9 10" key="1">
    <citation type="submission" date="2015-09" db="EMBL/GenBank/DDBJ databases">
        <title>Genome sequence of the marine flavobacterium Croceitalea dokdonensis DOKDO 023 that contains proton- and sodium-pumping rhodopsins.</title>
        <authorList>
            <person name="Kwon S.-K."/>
            <person name="Lee H.K."/>
            <person name="Kwak M.-J."/>
            <person name="Kim J.F."/>
        </authorList>
    </citation>
    <scope>NUCLEOTIDE SEQUENCE [LARGE SCALE GENOMIC DNA]</scope>
    <source>
        <strain evidence="9 10">DOKDO 023</strain>
    </source>
</reference>
<dbReference type="Gene3D" id="2.60.40.60">
    <property type="entry name" value="Cadherins"/>
    <property type="match status" value="1"/>
</dbReference>
<gene>
    <name evidence="9" type="ORF">I595_936</name>
</gene>
<evidence type="ECO:0000256" key="2">
    <source>
        <dbReference type="ARBA" id="ARBA00022692"/>
    </source>
</evidence>
<evidence type="ECO:0000313" key="9">
    <source>
        <dbReference type="EMBL" id="KPM32518.1"/>
    </source>
</evidence>
<dbReference type="STRING" id="1300341.I595_936"/>
<keyword evidence="6" id="KW-1133">Transmembrane helix</keyword>
<evidence type="ECO:0000256" key="4">
    <source>
        <dbReference type="ARBA" id="ARBA00022837"/>
    </source>
</evidence>
<dbReference type="CDD" id="cd11304">
    <property type="entry name" value="Cadherin_repeat"/>
    <property type="match status" value="1"/>
</dbReference>
<evidence type="ECO:0000256" key="1">
    <source>
        <dbReference type="ARBA" id="ARBA00004370"/>
    </source>
</evidence>